<reference evidence="1 2" key="1">
    <citation type="submission" date="2016-07" db="EMBL/GenBank/DDBJ databases">
        <title>Draft genome of the white-rot fungus Obba rivulosa 3A-2.</title>
        <authorList>
            <consortium name="DOE Joint Genome Institute"/>
            <person name="Miettinen O."/>
            <person name="Riley R."/>
            <person name="Acob R."/>
            <person name="Barry K."/>
            <person name="Cullen D."/>
            <person name="De Vries R."/>
            <person name="Hainaut M."/>
            <person name="Hatakka A."/>
            <person name="Henrissat B."/>
            <person name="Hilden K."/>
            <person name="Kuo R."/>
            <person name="Labutti K."/>
            <person name="Lipzen A."/>
            <person name="Makela M.R."/>
            <person name="Sandor L."/>
            <person name="Spatafora J.W."/>
            <person name="Grigoriev I.V."/>
            <person name="Hibbett D.S."/>
        </authorList>
    </citation>
    <scope>NUCLEOTIDE SEQUENCE [LARGE SCALE GENOMIC DNA]</scope>
    <source>
        <strain evidence="1 2">3A-2</strain>
    </source>
</reference>
<dbReference type="Proteomes" id="UP000250043">
    <property type="component" value="Unassembled WGS sequence"/>
</dbReference>
<proteinExistence type="predicted"/>
<evidence type="ECO:0000313" key="1">
    <source>
        <dbReference type="EMBL" id="OCH85328.1"/>
    </source>
</evidence>
<evidence type="ECO:0000313" key="2">
    <source>
        <dbReference type="Proteomes" id="UP000250043"/>
    </source>
</evidence>
<gene>
    <name evidence="1" type="ORF">OBBRIDRAFT_807598</name>
</gene>
<name>A0A8E2AJG0_9APHY</name>
<accession>A0A8E2AJG0</accession>
<keyword evidence="2" id="KW-1185">Reference proteome</keyword>
<dbReference type="EMBL" id="KV722591">
    <property type="protein sequence ID" value="OCH85328.1"/>
    <property type="molecule type" value="Genomic_DNA"/>
</dbReference>
<dbReference type="AlphaFoldDB" id="A0A8E2AJG0"/>
<sequence>MSNIELNDKLFDMSVLSSLCVICSVLQIWERIWSGYSVISETDFKKRCVPRRGTWLRDSAVRRQLVPSPLCKRSYRGAQSAWSEGGKILDTFEYLPYFETSDGCTDLAINVALRCSYVSGNYEWPTKIGESNWGRNRHAYAETTDMPNAVIMI</sequence>
<organism evidence="1 2">
    <name type="scientific">Obba rivulosa</name>
    <dbReference type="NCBI Taxonomy" id="1052685"/>
    <lineage>
        <taxon>Eukaryota</taxon>
        <taxon>Fungi</taxon>
        <taxon>Dikarya</taxon>
        <taxon>Basidiomycota</taxon>
        <taxon>Agaricomycotina</taxon>
        <taxon>Agaricomycetes</taxon>
        <taxon>Polyporales</taxon>
        <taxon>Gelatoporiaceae</taxon>
        <taxon>Obba</taxon>
    </lineage>
</organism>
<protein>
    <submittedName>
        <fullName evidence="1">Uncharacterized protein</fullName>
    </submittedName>
</protein>